<dbReference type="SUPFAM" id="SSF49879">
    <property type="entry name" value="SMAD/FHA domain"/>
    <property type="match status" value="1"/>
</dbReference>
<dbReference type="OrthoDB" id="5762105at2"/>
<dbReference type="eggNOG" id="COG1716">
    <property type="taxonomic scope" value="Bacteria"/>
</dbReference>
<dbReference type="Pfam" id="PF00498">
    <property type="entry name" value="FHA"/>
    <property type="match status" value="1"/>
</dbReference>
<dbReference type="InterPro" id="IPR008984">
    <property type="entry name" value="SMAD_FHA_dom_sf"/>
</dbReference>
<dbReference type="CDD" id="cd00060">
    <property type="entry name" value="FHA"/>
    <property type="match status" value="1"/>
</dbReference>
<dbReference type="PROSITE" id="PS50006">
    <property type="entry name" value="FHA_DOMAIN"/>
    <property type="match status" value="1"/>
</dbReference>
<feature type="compositionally biased region" description="Low complexity" evidence="1">
    <location>
        <begin position="158"/>
        <end position="184"/>
    </location>
</feature>
<feature type="domain" description="FHA" evidence="2">
    <location>
        <begin position="26"/>
        <end position="75"/>
    </location>
</feature>
<dbReference type="EMBL" id="ABCS01000065">
    <property type="protein sequence ID" value="EDM76398.1"/>
    <property type="molecule type" value="Genomic_DNA"/>
</dbReference>
<dbReference type="InterPro" id="IPR000253">
    <property type="entry name" value="FHA_dom"/>
</dbReference>
<dbReference type="Gene3D" id="2.60.200.20">
    <property type="match status" value="1"/>
</dbReference>
<feature type="non-terminal residue" evidence="3">
    <location>
        <position position="259"/>
    </location>
</feature>
<evidence type="ECO:0000313" key="3">
    <source>
        <dbReference type="EMBL" id="EDM76398.1"/>
    </source>
</evidence>
<feature type="compositionally biased region" description="Pro residues" evidence="1">
    <location>
        <begin position="236"/>
        <end position="250"/>
    </location>
</feature>
<feature type="region of interest" description="Disordered" evidence="1">
    <location>
        <begin position="102"/>
        <end position="259"/>
    </location>
</feature>
<gene>
    <name evidence="3" type="ORF">PPSIR1_23734</name>
</gene>
<evidence type="ECO:0000259" key="2">
    <source>
        <dbReference type="PROSITE" id="PS50006"/>
    </source>
</evidence>
<dbReference type="Proteomes" id="UP000005801">
    <property type="component" value="Unassembled WGS sequence"/>
</dbReference>
<protein>
    <recommendedName>
        <fullName evidence="2">FHA domain-containing protein</fullName>
    </recommendedName>
</protein>
<proteinExistence type="predicted"/>
<evidence type="ECO:0000313" key="4">
    <source>
        <dbReference type="Proteomes" id="UP000005801"/>
    </source>
</evidence>
<reference evidence="3 4" key="1">
    <citation type="submission" date="2007-06" db="EMBL/GenBank/DDBJ databases">
        <authorList>
            <person name="Shimkets L."/>
            <person name="Ferriera S."/>
            <person name="Johnson J."/>
            <person name="Kravitz S."/>
            <person name="Beeson K."/>
            <person name="Sutton G."/>
            <person name="Rogers Y.-H."/>
            <person name="Friedman R."/>
            <person name="Frazier M."/>
            <person name="Venter J.C."/>
        </authorList>
    </citation>
    <scope>NUCLEOTIDE SEQUENCE [LARGE SCALE GENOMIC DNA]</scope>
    <source>
        <strain evidence="3 4">SIR-1</strain>
    </source>
</reference>
<accession>A6GCE1</accession>
<organism evidence="3 4">
    <name type="scientific">Plesiocystis pacifica SIR-1</name>
    <dbReference type="NCBI Taxonomy" id="391625"/>
    <lineage>
        <taxon>Bacteria</taxon>
        <taxon>Pseudomonadati</taxon>
        <taxon>Myxococcota</taxon>
        <taxon>Polyangia</taxon>
        <taxon>Nannocystales</taxon>
        <taxon>Nannocystaceae</taxon>
        <taxon>Plesiocystis</taxon>
    </lineage>
</organism>
<name>A6GCE1_9BACT</name>
<evidence type="ECO:0000256" key="1">
    <source>
        <dbReference type="SAM" id="MobiDB-lite"/>
    </source>
</evidence>
<comment type="caution">
    <text evidence="3">The sequence shown here is derived from an EMBL/GenBank/DDBJ whole genome shotgun (WGS) entry which is preliminary data.</text>
</comment>
<dbReference type="RefSeq" id="WP_006974382.1">
    <property type="nucleotide sequence ID" value="NZ_ABCS01000065.1"/>
</dbReference>
<dbReference type="SMART" id="SM00240">
    <property type="entry name" value="FHA"/>
    <property type="match status" value="1"/>
</dbReference>
<sequence>MRALKVQVYDSQTGRTRAERYQRSPVRIGRHPSNELCLSFGFVSGRHAQIDFDERGGTFTDVGSTNGSTINGQRVTANQAIAIGDGLNVTIGKLEMRFGWEQVDKPSAPRPPNLVESGVPIRTRSPRQPTQPIQAVSAEPPTLRGPVEPTDRTPMDSGPPMMGGPPRMGAGGPPRMDAPPRLDAPAPPMMGGGPPRLDTSGPPSLQEGPPRIMDPGGSSIGPPPLGPGPGAGSGPKPMPTPDAGPPPMLGGPPMMGGAP</sequence>
<keyword evidence="4" id="KW-1185">Reference proteome</keyword>
<dbReference type="AlphaFoldDB" id="A6GCE1"/>
<dbReference type="STRING" id="391625.PPSIR1_23734"/>